<dbReference type="InterPro" id="IPR038379">
    <property type="entry name" value="SecE_sf"/>
</dbReference>
<dbReference type="GO" id="GO:0006605">
    <property type="term" value="P:protein targeting"/>
    <property type="evidence" value="ECO:0007669"/>
    <property type="project" value="InterPro"/>
</dbReference>
<dbReference type="PANTHER" id="PTHR33910">
    <property type="entry name" value="PROTEIN TRANSLOCASE SUBUNIT SECE"/>
    <property type="match status" value="1"/>
</dbReference>
<evidence type="ECO:0000256" key="5">
    <source>
        <dbReference type="ARBA" id="ARBA00022927"/>
    </source>
</evidence>
<feature type="transmembrane region" description="Helical" evidence="9">
    <location>
        <begin position="123"/>
        <end position="141"/>
    </location>
</feature>
<evidence type="ECO:0000256" key="8">
    <source>
        <dbReference type="ARBA" id="ARBA00023136"/>
    </source>
</evidence>
<keyword evidence="2" id="KW-0813">Transport</keyword>
<dbReference type="EMBL" id="ANIN01000001">
    <property type="protein sequence ID" value="ELA09428.1"/>
    <property type="molecule type" value="Genomic_DNA"/>
</dbReference>
<keyword evidence="4 9" id="KW-0812">Transmembrane</keyword>
<keyword evidence="3" id="KW-1003">Cell membrane</keyword>
<dbReference type="AlphaFoldDB" id="L2FAD7"/>
<gene>
    <name evidence="10" type="primary">secE</name>
    <name evidence="10" type="ORF">MOMA_03460</name>
</gene>
<dbReference type="Pfam" id="PF00584">
    <property type="entry name" value="SecE"/>
    <property type="match status" value="1"/>
</dbReference>
<evidence type="ECO:0000256" key="2">
    <source>
        <dbReference type="ARBA" id="ARBA00022448"/>
    </source>
</evidence>
<keyword evidence="6 9" id="KW-1133">Transmembrane helix</keyword>
<dbReference type="NCBIfam" id="NF004373">
    <property type="entry name" value="PRK05740.1-3"/>
    <property type="match status" value="1"/>
</dbReference>
<evidence type="ECO:0000256" key="1">
    <source>
        <dbReference type="ARBA" id="ARBA00004370"/>
    </source>
</evidence>
<comment type="caution">
    <text evidence="10">The sequence shown here is derived from an EMBL/GenBank/DDBJ whole genome shotgun (WGS) entry which is preliminary data.</text>
</comment>
<dbReference type="GO" id="GO:0043952">
    <property type="term" value="P:protein transport by the Sec complex"/>
    <property type="evidence" value="ECO:0007669"/>
    <property type="project" value="TreeGrafter"/>
</dbReference>
<dbReference type="PATRIC" id="fig|1230338.3.peg.749"/>
<evidence type="ECO:0000256" key="6">
    <source>
        <dbReference type="ARBA" id="ARBA00022989"/>
    </source>
</evidence>
<dbReference type="GO" id="GO:0009306">
    <property type="term" value="P:protein secretion"/>
    <property type="evidence" value="ECO:0007669"/>
    <property type="project" value="InterPro"/>
</dbReference>
<protein>
    <submittedName>
        <fullName evidence="10">Preprotein translocase subunit SecE</fullName>
    </submittedName>
</protein>
<keyword evidence="5" id="KW-0653">Protein transport</keyword>
<evidence type="ECO:0000256" key="7">
    <source>
        <dbReference type="ARBA" id="ARBA00023010"/>
    </source>
</evidence>
<dbReference type="RefSeq" id="WP_009767247.1">
    <property type="nucleotide sequence ID" value="NZ_ANIN01000001.1"/>
</dbReference>
<dbReference type="PANTHER" id="PTHR33910:SF1">
    <property type="entry name" value="PROTEIN TRANSLOCASE SUBUNIT SECE"/>
    <property type="match status" value="1"/>
</dbReference>
<dbReference type="GO" id="GO:0006886">
    <property type="term" value="P:intracellular protein transport"/>
    <property type="evidence" value="ECO:0007669"/>
    <property type="project" value="InterPro"/>
</dbReference>
<dbReference type="OrthoDB" id="9806365at2"/>
<accession>L2FAD7</accession>
<dbReference type="GO" id="GO:0005886">
    <property type="term" value="C:plasma membrane"/>
    <property type="evidence" value="ECO:0007669"/>
    <property type="project" value="TreeGrafter"/>
</dbReference>
<feature type="transmembrane region" description="Helical" evidence="9">
    <location>
        <begin position="71"/>
        <end position="91"/>
    </location>
</feature>
<evidence type="ECO:0000313" key="10">
    <source>
        <dbReference type="EMBL" id="ELA09428.1"/>
    </source>
</evidence>
<proteinExistence type="predicted"/>
<evidence type="ECO:0000313" key="11">
    <source>
        <dbReference type="Proteomes" id="UP000023795"/>
    </source>
</evidence>
<evidence type="ECO:0000256" key="9">
    <source>
        <dbReference type="SAM" id="Phobius"/>
    </source>
</evidence>
<dbReference type="STRING" id="1230338.MOMA_03460"/>
<dbReference type="NCBIfam" id="TIGR00964">
    <property type="entry name" value="secE_bact"/>
    <property type="match status" value="1"/>
</dbReference>
<reference evidence="10 11" key="1">
    <citation type="journal article" date="2013" name="Genome Announc.">
        <title>Genome Sequence of Moraxella macacae 0408225, a Novel Bacterial Species Isolated from a Cynomolgus Macaque with Epistaxis.</title>
        <authorList>
            <person name="Ladner J.T."/>
            <person name="Whitehouse C.A."/>
            <person name="Koroleva G.I."/>
            <person name="Palacios G.F."/>
        </authorList>
    </citation>
    <scope>NUCLEOTIDE SEQUENCE [LARGE SCALE GENOMIC DNA]</scope>
    <source>
        <strain evidence="10 11">0408225</strain>
    </source>
</reference>
<keyword evidence="8 9" id="KW-0472">Membrane</keyword>
<comment type="subcellular location">
    <subcellularLocation>
        <location evidence="1">Membrane</location>
    </subcellularLocation>
</comment>
<keyword evidence="7" id="KW-0811">Translocation</keyword>
<dbReference type="GO" id="GO:0008320">
    <property type="term" value="F:protein transmembrane transporter activity"/>
    <property type="evidence" value="ECO:0007669"/>
    <property type="project" value="InterPro"/>
</dbReference>
<keyword evidence="11" id="KW-1185">Reference proteome</keyword>
<dbReference type="eggNOG" id="COG0690">
    <property type="taxonomic scope" value="Bacteria"/>
</dbReference>
<evidence type="ECO:0000256" key="4">
    <source>
        <dbReference type="ARBA" id="ARBA00022692"/>
    </source>
</evidence>
<dbReference type="Gene3D" id="1.20.5.1030">
    <property type="entry name" value="Preprotein translocase secy subunit"/>
    <property type="match status" value="1"/>
</dbReference>
<dbReference type="InterPro" id="IPR001901">
    <property type="entry name" value="Translocase_SecE/Sec61-g"/>
</dbReference>
<dbReference type="InterPro" id="IPR005807">
    <property type="entry name" value="SecE_bac"/>
</dbReference>
<organism evidence="10 11">
    <name type="scientific">Moraxella macacae 0408225</name>
    <dbReference type="NCBI Taxonomy" id="1230338"/>
    <lineage>
        <taxon>Bacteria</taxon>
        <taxon>Pseudomonadati</taxon>
        <taxon>Pseudomonadota</taxon>
        <taxon>Gammaproteobacteria</taxon>
        <taxon>Moraxellales</taxon>
        <taxon>Moraxellaceae</taxon>
        <taxon>Moraxella</taxon>
    </lineage>
</organism>
<feature type="transmembrane region" description="Helical" evidence="9">
    <location>
        <begin position="43"/>
        <end position="65"/>
    </location>
</feature>
<evidence type="ECO:0000256" key="3">
    <source>
        <dbReference type="ARBA" id="ARBA00022475"/>
    </source>
</evidence>
<dbReference type="PRINTS" id="PR01650">
    <property type="entry name" value="SECETRNLCASE"/>
</dbReference>
<dbReference type="Proteomes" id="UP000023795">
    <property type="component" value="Unassembled WGS sequence"/>
</dbReference>
<sequence>MKNMLEKKLAELNGERVSGEPIIIRETPAIEVAKRHSAKDIALWLYAIIALIFATLVNQYLPAYWQPASNVWTRIGVIMALIISAFIALAFTNQGSAFKTLLLDSRIELRRVTWSSKAETMQYTWQSVVVSLILAFLVWVLDMTSSQIMQLVIG</sequence>
<name>L2FAD7_9GAMM</name>